<evidence type="ECO:0000256" key="4">
    <source>
        <dbReference type="ARBA" id="ARBA00022692"/>
    </source>
</evidence>
<feature type="transmembrane region" description="Helical" evidence="10">
    <location>
        <begin position="342"/>
        <end position="358"/>
    </location>
</feature>
<reference evidence="12" key="1">
    <citation type="journal article" date="2020" name="Stud. Mycol.">
        <title>101 Dothideomycetes genomes: a test case for predicting lifestyles and emergence of pathogens.</title>
        <authorList>
            <person name="Haridas S."/>
            <person name="Albert R."/>
            <person name="Binder M."/>
            <person name="Bloem J."/>
            <person name="Labutti K."/>
            <person name="Salamov A."/>
            <person name="Andreopoulos B."/>
            <person name="Baker S."/>
            <person name="Barry K."/>
            <person name="Bills G."/>
            <person name="Bluhm B."/>
            <person name="Cannon C."/>
            <person name="Castanera R."/>
            <person name="Culley D."/>
            <person name="Daum C."/>
            <person name="Ezra D."/>
            <person name="Gonzalez J."/>
            <person name="Henrissat B."/>
            <person name="Kuo A."/>
            <person name="Liang C."/>
            <person name="Lipzen A."/>
            <person name="Lutzoni F."/>
            <person name="Magnuson J."/>
            <person name="Mondo S."/>
            <person name="Nolan M."/>
            <person name="Ohm R."/>
            <person name="Pangilinan J."/>
            <person name="Park H.-J."/>
            <person name="Ramirez L."/>
            <person name="Alfaro M."/>
            <person name="Sun H."/>
            <person name="Tritt A."/>
            <person name="Yoshinaga Y."/>
            <person name="Zwiers L.-H."/>
            <person name="Turgeon B."/>
            <person name="Goodwin S."/>
            <person name="Spatafora J."/>
            <person name="Crous P."/>
            <person name="Grigoriev I."/>
        </authorList>
    </citation>
    <scope>NUCLEOTIDE SEQUENCE</scope>
    <source>
        <strain evidence="12">CBS 627.86</strain>
    </source>
</reference>
<organism evidence="12 13">
    <name type="scientific">Lophiotrema nucula</name>
    <dbReference type="NCBI Taxonomy" id="690887"/>
    <lineage>
        <taxon>Eukaryota</taxon>
        <taxon>Fungi</taxon>
        <taxon>Dikarya</taxon>
        <taxon>Ascomycota</taxon>
        <taxon>Pezizomycotina</taxon>
        <taxon>Dothideomycetes</taxon>
        <taxon>Pleosporomycetidae</taxon>
        <taxon>Pleosporales</taxon>
        <taxon>Lophiotremataceae</taxon>
        <taxon>Lophiotrema</taxon>
    </lineage>
</organism>
<evidence type="ECO:0000256" key="5">
    <source>
        <dbReference type="ARBA" id="ARBA00022911"/>
    </source>
</evidence>
<dbReference type="InterPro" id="IPR005828">
    <property type="entry name" value="MFS_sugar_transport-like"/>
</dbReference>
<feature type="transmembrane region" description="Helical" evidence="10">
    <location>
        <begin position="26"/>
        <end position="45"/>
    </location>
</feature>
<dbReference type="PROSITE" id="PS50850">
    <property type="entry name" value="MFS"/>
    <property type="match status" value="1"/>
</dbReference>
<dbReference type="AlphaFoldDB" id="A0A6A5ZNF6"/>
<evidence type="ECO:0000256" key="3">
    <source>
        <dbReference type="ARBA" id="ARBA00022448"/>
    </source>
</evidence>
<feature type="transmembrane region" description="Helical" evidence="10">
    <location>
        <begin position="305"/>
        <end position="322"/>
    </location>
</feature>
<evidence type="ECO:0000259" key="11">
    <source>
        <dbReference type="PROSITE" id="PS50850"/>
    </source>
</evidence>
<dbReference type="PANTHER" id="PTHR48022:SF34">
    <property type="entry name" value="MAJOR FACILITATOR SUPERFAMILY (MFS) PROFILE DOMAIN-CONTAINING PROTEIN-RELATED"/>
    <property type="match status" value="1"/>
</dbReference>
<dbReference type="InterPro" id="IPR005829">
    <property type="entry name" value="Sugar_transporter_CS"/>
</dbReference>
<dbReference type="OrthoDB" id="508119at2759"/>
<dbReference type="InterPro" id="IPR020846">
    <property type="entry name" value="MFS_dom"/>
</dbReference>
<keyword evidence="7 10" id="KW-0472">Membrane</keyword>
<feature type="transmembrane region" description="Helical" evidence="10">
    <location>
        <begin position="276"/>
        <end position="298"/>
    </location>
</feature>
<feature type="transmembrane region" description="Helical" evidence="10">
    <location>
        <begin position="144"/>
        <end position="166"/>
    </location>
</feature>
<accession>A0A6A5ZNF6</accession>
<evidence type="ECO:0000256" key="6">
    <source>
        <dbReference type="ARBA" id="ARBA00022989"/>
    </source>
</evidence>
<dbReference type="InterPro" id="IPR050360">
    <property type="entry name" value="MFS_Sugar_Transporters"/>
</dbReference>
<sequence length="359" mass="38735">MTGVSDRAFGLDHISATELTNLSSNIVSTFQAGAFFGCVIGFFTPELWGRKPIIMGSGCVFIVGAGLMMHGTIGLLYGGRVLTGLAIGASSTMIPVYIAECSPALIRGRLVGIFEIMLQIALVIGFWINYGVNRNISSDTDKQWHIPVAAQFIPAGLLLISMPFIIESPRWLVSKNRISKATKALCWVRNLPEDHEYIIAEMEEIQASITHELEVSGGRRSTVQIFKEIAAPGIRNRVGISVLLMLLQNLTGINAINYYSPTILKAIGYSGTSVGLLATGICGLVKMITTAIFMVFIVDRVGRRPPLLVGAVGAMIAMFYLAGYSSLSGSFEGRTPPRDSGSQAALGMIYIYAIFYGFS</sequence>
<keyword evidence="3 9" id="KW-0813">Transport</keyword>
<dbReference type="PANTHER" id="PTHR48022">
    <property type="entry name" value="PLASTIDIC GLUCOSE TRANSPORTER 4"/>
    <property type="match status" value="1"/>
</dbReference>
<dbReference type="NCBIfam" id="TIGR00879">
    <property type="entry name" value="SP"/>
    <property type="match status" value="1"/>
</dbReference>
<dbReference type="GO" id="GO:0005351">
    <property type="term" value="F:carbohydrate:proton symporter activity"/>
    <property type="evidence" value="ECO:0007669"/>
    <property type="project" value="TreeGrafter"/>
</dbReference>
<dbReference type="GO" id="GO:0016020">
    <property type="term" value="C:membrane"/>
    <property type="evidence" value="ECO:0007669"/>
    <property type="project" value="UniProtKB-SubCell"/>
</dbReference>
<evidence type="ECO:0000256" key="10">
    <source>
        <dbReference type="SAM" id="Phobius"/>
    </source>
</evidence>
<dbReference type="PROSITE" id="PS00217">
    <property type="entry name" value="SUGAR_TRANSPORT_2"/>
    <property type="match status" value="1"/>
</dbReference>
<evidence type="ECO:0000256" key="2">
    <source>
        <dbReference type="ARBA" id="ARBA00010992"/>
    </source>
</evidence>
<dbReference type="SUPFAM" id="SSF103473">
    <property type="entry name" value="MFS general substrate transporter"/>
    <property type="match status" value="1"/>
</dbReference>
<keyword evidence="13" id="KW-1185">Reference proteome</keyword>
<feature type="transmembrane region" description="Helical" evidence="10">
    <location>
        <begin position="77"/>
        <end position="98"/>
    </location>
</feature>
<name>A0A6A5ZNF6_9PLEO</name>
<evidence type="ECO:0000256" key="7">
    <source>
        <dbReference type="ARBA" id="ARBA00023136"/>
    </source>
</evidence>
<evidence type="ECO:0000256" key="1">
    <source>
        <dbReference type="ARBA" id="ARBA00004141"/>
    </source>
</evidence>
<dbReference type="EMBL" id="ML977312">
    <property type="protein sequence ID" value="KAF2121192.1"/>
    <property type="molecule type" value="Genomic_DNA"/>
</dbReference>
<comment type="similarity">
    <text evidence="2 9">Belongs to the major facilitator superfamily. Sugar transporter (TC 2.A.1.1) family.</text>
</comment>
<keyword evidence="4 10" id="KW-0812">Transmembrane</keyword>
<dbReference type="InterPro" id="IPR036259">
    <property type="entry name" value="MFS_trans_sf"/>
</dbReference>
<protein>
    <recommendedName>
        <fullName evidence="8">Quinate transporter</fullName>
    </recommendedName>
</protein>
<evidence type="ECO:0000256" key="8">
    <source>
        <dbReference type="ARBA" id="ARBA00043213"/>
    </source>
</evidence>
<keyword evidence="6 10" id="KW-1133">Transmembrane helix</keyword>
<evidence type="ECO:0000256" key="9">
    <source>
        <dbReference type="RuleBase" id="RU003346"/>
    </source>
</evidence>
<dbReference type="InterPro" id="IPR003663">
    <property type="entry name" value="Sugar/inositol_transpt"/>
</dbReference>
<dbReference type="Proteomes" id="UP000799770">
    <property type="component" value="Unassembled WGS sequence"/>
</dbReference>
<dbReference type="Gene3D" id="1.20.1250.20">
    <property type="entry name" value="MFS general substrate transporter like domains"/>
    <property type="match status" value="1"/>
</dbReference>
<evidence type="ECO:0000313" key="12">
    <source>
        <dbReference type="EMBL" id="KAF2121192.1"/>
    </source>
</evidence>
<gene>
    <name evidence="12" type="ORF">BDV96DRAFT_640591</name>
</gene>
<keyword evidence="5" id="KW-0672">Quinate metabolism</keyword>
<feature type="transmembrane region" description="Helical" evidence="10">
    <location>
        <begin position="52"/>
        <end position="71"/>
    </location>
</feature>
<dbReference type="Pfam" id="PF00083">
    <property type="entry name" value="Sugar_tr"/>
    <property type="match status" value="1"/>
</dbReference>
<dbReference type="PROSITE" id="PS00216">
    <property type="entry name" value="SUGAR_TRANSPORT_1"/>
    <property type="match status" value="1"/>
</dbReference>
<evidence type="ECO:0000313" key="13">
    <source>
        <dbReference type="Proteomes" id="UP000799770"/>
    </source>
</evidence>
<feature type="domain" description="Major facilitator superfamily (MFS) profile" evidence="11">
    <location>
        <begin position="1"/>
        <end position="359"/>
    </location>
</feature>
<proteinExistence type="inferred from homology"/>
<feature type="transmembrane region" description="Helical" evidence="10">
    <location>
        <begin position="110"/>
        <end position="132"/>
    </location>
</feature>
<comment type="subcellular location">
    <subcellularLocation>
        <location evidence="1">Membrane</location>
        <topology evidence="1">Multi-pass membrane protein</topology>
    </subcellularLocation>
</comment>